<comment type="caution">
    <text evidence="8">The sequence shown here is derived from an EMBL/GenBank/DDBJ whole genome shotgun (WGS) entry which is preliminary data.</text>
</comment>
<evidence type="ECO:0000256" key="3">
    <source>
        <dbReference type="ARBA" id="ARBA00022989"/>
    </source>
</evidence>
<dbReference type="InterPro" id="IPR052337">
    <property type="entry name" value="SAT4-like"/>
</dbReference>
<evidence type="ECO:0000256" key="5">
    <source>
        <dbReference type="ARBA" id="ARBA00038359"/>
    </source>
</evidence>
<keyword evidence="2 6" id="KW-0812">Transmembrane</keyword>
<name>A0A8H3I149_9LECA</name>
<organism evidence="8 9">
    <name type="scientific">Heterodermia speciosa</name>
    <dbReference type="NCBI Taxonomy" id="116794"/>
    <lineage>
        <taxon>Eukaryota</taxon>
        <taxon>Fungi</taxon>
        <taxon>Dikarya</taxon>
        <taxon>Ascomycota</taxon>
        <taxon>Pezizomycotina</taxon>
        <taxon>Lecanoromycetes</taxon>
        <taxon>OSLEUM clade</taxon>
        <taxon>Lecanoromycetidae</taxon>
        <taxon>Caliciales</taxon>
        <taxon>Physciaceae</taxon>
        <taxon>Heterodermia</taxon>
    </lineage>
</organism>
<reference evidence="8" key="1">
    <citation type="submission" date="2021-03" db="EMBL/GenBank/DDBJ databases">
        <authorList>
            <person name="Tagirdzhanova G."/>
        </authorList>
    </citation>
    <scope>NUCLEOTIDE SEQUENCE</scope>
</reference>
<evidence type="ECO:0000256" key="4">
    <source>
        <dbReference type="ARBA" id="ARBA00023136"/>
    </source>
</evidence>
<comment type="similarity">
    <text evidence="5">Belongs to the SAT4 family.</text>
</comment>
<dbReference type="OrthoDB" id="4682787at2759"/>
<feature type="transmembrane region" description="Helical" evidence="6">
    <location>
        <begin position="21"/>
        <end position="40"/>
    </location>
</feature>
<evidence type="ECO:0000256" key="1">
    <source>
        <dbReference type="ARBA" id="ARBA00004141"/>
    </source>
</evidence>
<keyword evidence="9" id="KW-1185">Reference proteome</keyword>
<evidence type="ECO:0000256" key="6">
    <source>
        <dbReference type="SAM" id="Phobius"/>
    </source>
</evidence>
<feature type="transmembrane region" description="Helical" evidence="6">
    <location>
        <begin position="103"/>
        <end position="128"/>
    </location>
</feature>
<protein>
    <recommendedName>
        <fullName evidence="7">Rhodopsin domain-containing protein</fullName>
    </recommendedName>
</protein>
<dbReference type="PANTHER" id="PTHR33048">
    <property type="entry name" value="PTH11-LIKE INTEGRAL MEMBRANE PROTEIN (AFU_ORTHOLOGUE AFUA_5G11245)"/>
    <property type="match status" value="1"/>
</dbReference>
<dbReference type="PANTHER" id="PTHR33048:SF146">
    <property type="entry name" value="INTEGRAL MEMBRANE PROTEIN"/>
    <property type="match status" value="1"/>
</dbReference>
<dbReference type="InterPro" id="IPR049326">
    <property type="entry name" value="Rhodopsin_dom_fungi"/>
</dbReference>
<dbReference type="Pfam" id="PF20684">
    <property type="entry name" value="Fung_rhodopsin"/>
    <property type="match status" value="1"/>
</dbReference>
<evidence type="ECO:0000313" key="9">
    <source>
        <dbReference type="Proteomes" id="UP000664521"/>
    </source>
</evidence>
<keyword evidence="3 6" id="KW-1133">Transmembrane helix</keyword>
<dbReference type="AlphaFoldDB" id="A0A8H3I149"/>
<feature type="transmembrane region" description="Helical" evidence="6">
    <location>
        <begin position="190"/>
        <end position="210"/>
    </location>
</feature>
<comment type="subcellular location">
    <subcellularLocation>
        <location evidence="1">Membrane</location>
        <topology evidence="1">Multi-pass membrane protein</topology>
    </subcellularLocation>
</comment>
<dbReference type="Proteomes" id="UP000664521">
    <property type="component" value="Unassembled WGS sequence"/>
</dbReference>
<accession>A0A8H3I149</accession>
<sequence>MSSTSERPIDGDRNIGPALDGVVIVTASLALLLVTLRTIVRVRLVRWQLGWDDGAIMLSICTDLNERAFALVSSGCEINATELGVGRHDYYLAPEQRQQALKYSFIGVSFCITSLVACKVSICASFLRFLEGSQAQYKRLFLHSVAILVFVMNVAFITTLFTQCSPVSRVWDPNTKGSCWDPNIERDVMYWQGVMSGFTDLLLSGFPIYLFKDLRIGKRDKVILCILMGIGVITAIFAMVRTSYVMPLGKPGDKTYTLANFLIWASLERNIAITITCIPTIRPIFGILSRLKKKLGSNPQEQNDFNLNDLEADIVLQHKHQSNVRQQACDHNVEPVSPPQQTRVEIKCYDQAFEERGIKVDTTEV</sequence>
<gene>
    <name evidence="8" type="ORF">HETSPECPRED_010246</name>
</gene>
<evidence type="ECO:0000256" key="2">
    <source>
        <dbReference type="ARBA" id="ARBA00022692"/>
    </source>
</evidence>
<proteinExistence type="inferred from homology"/>
<feature type="transmembrane region" description="Helical" evidence="6">
    <location>
        <begin position="222"/>
        <end position="241"/>
    </location>
</feature>
<feature type="transmembrane region" description="Helical" evidence="6">
    <location>
        <begin position="140"/>
        <end position="161"/>
    </location>
</feature>
<dbReference type="GO" id="GO:0016020">
    <property type="term" value="C:membrane"/>
    <property type="evidence" value="ECO:0007669"/>
    <property type="project" value="UniProtKB-SubCell"/>
</dbReference>
<keyword evidence="4 6" id="KW-0472">Membrane</keyword>
<feature type="domain" description="Rhodopsin" evidence="7">
    <location>
        <begin position="36"/>
        <end position="285"/>
    </location>
</feature>
<evidence type="ECO:0000259" key="7">
    <source>
        <dbReference type="Pfam" id="PF20684"/>
    </source>
</evidence>
<evidence type="ECO:0000313" key="8">
    <source>
        <dbReference type="EMBL" id="CAF9910957.1"/>
    </source>
</evidence>
<dbReference type="EMBL" id="CAJPDS010000009">
    <property type="protein sequence ID" value="CAF9910957.1"/>
    <property type="molecule type" value="Genomic_DNA"/>
</dbReference>